<name>A0A087D889_9BIFI</name>
<evidence type="ECO:0000313" key="2">
    <source>
        <dbReference type="Proteomes" id="UP000029066"/>
    </source>
</evidence>
<comment type="caution">
    <text evidence="1">The sequence shown here is derived from an EMBL/GenBank/DDBJ whole genome shotgun (WGS) entry which is preliminary data.</text>
</comment>
<accession>A0A087D889</accession>
<dbReference type="EMBL" id="JGZN01000013">
    <property type="protein sequence ID" value="KFI91739.1"/>
    <property type="molecule type" value="Genomic_DNA"/>
</dbReference>
<evidence type="ECO:0000313" key="1">
    <source>
        <dbReference type="EMBL" id="KFI91739.1"/>
    </source>
</evidence>
<protein>
    <submittedName>
        <fullName evidence="1">Uncharacterized protein</fullName>
    </submittedName>
</protein>
<dbReference type="Proteomes" id="UP000029066">
    <property type="component" value="Unassembled WGS sequence"/>
</dbReference>
<gene>
    <name evidence="1" type="ORF">BISA_1026</name>
</gene>
<dbReference type="AlphaFoldDB" id="A0A087D889"/>
<sequence>MIRLVVMLFVEHQIMHDDVSATDLSPTFQYADKITMALKPLHLDYAAVVMIAEIRRTDSCGPWRDGG</sequence>
<reference evidence="1 2" key="1">
    <citation type="submission" date="2014-03" db="EMBL/GenBank/DDBJ databases">
        <title>Genomics of Bifidobacteria.</title>
        <authorList>
            <person name="Ventura M."/>
            <person name="Milani C."/>
            <person name="Lugli G.A."/>
        </authorList>
    </citation>
    <scope>NUCLEOTIDE SEQUENCE [LARGE SCALE GENOMIC DNA]</scope>
    <source>
        <strain evidence="1 2">DSM 23967</strain>
    </source>
</reference>
<organism evidence="1 2">
    <name type="scientific">Bifidobacterium saguini DSM 23967</name>
    <dbReference type="NCBI Taxonomy" id="1437607"/>
    <lineage>
        <taxon>Bacteria</taxon>
        <taxon>Bacillati</taxon>
        <taxon>Actinomycetota</taxon>
        <taxon>Actinomycetes</taxon>
        <taxon>Bifidobacteriales</taxon>
        <taxon>Bifidobacteriaceae</taxon>
        <taxon>Bifidobacterium</taxon>
    </lineage>
</organism>
<proteinExistence type="predicted"/>